<evidence type="ECO:0000313" key="9">
    <source>
        <dbReference type="EMBL" id="CAB3799670.1"/>
    </source>
</evidence>
<feature type="chain" id="PRO_5026765314" evidence="8">
    <location>
        <begin position="41"/>
        <end position="466"/>
    </location>
</feature>
<dbReference type="AlphaFoldDB" id="A0A6J5GF54"/>
<dbReference type="EMBL" id="CADIKI010000014">
    <property type="protein sequence ID" value="CAB3799670.1"/>
    <property type="molecule type" value="Genomic_DNA"/>
</dbReference>
<reference evidence="9 10" key="1">
    <citation type="submission" date="2020-04" db="EMBL/GenBank/DDBJ databases">
        <authorList>
            <person name="De Canck E."/>
        </authorList>
    </citation>
    <scope>NUCLEOTIDE SEQUENCE [LARGE SCALE GENOMIC DNA]</scope>
    <source>
        <strain evidence="9 10">LMG 27177</strain>
    </source>
</reference>
<evidence type="ECO:0000256" key="8">
    <source>
        <dbReference type="SAM" id="SignalP"/>
    </source>
</evidence>
<proteinExistence type="inferred from homology"/>
<dbReference type="PANTHER" id="PTHR30026:SF20">
    <property type="entry name" value="OUTER MEMBRANE PROTEIN TOLC"/>
    <property type="match status" value="1"/>
</dbReference>
<evidence type="ECO:0000256" key="5">
    <source>
        <dbReference type="ARBA" id="ARBA00022692"/>
    </source>
</evidence>
<dbReference type="RefSeq" id="WP_175163390.1">
    <property type="nucleotide sequence ID" value="NZ_CADIKI010000014.1"/>
</dbReference>
<dbReference type="Pfam" id="PF02321">
    <property type="entry name" value="OEP"/>
    <property type="match status" value="2"/>
</dbReference>
<keyword evidence="8" id="KW-0732">Signal</keyword>
<dbReference type="SUPFAM" id="SSF56954">
    <property type="entry name" value="Outer membrane efflux proteins (OEP)"/>
    <property type="match status" value="1"/>
</dbReference>
<dbReference type="GO" id="GO:0015562">
    <property type="term" value="F:efflux transmembrane transporter activity"/>
    <property type="evidence" value="ECO:0007669"/>
    <property type="project" value="InterPro"/>
</dbReference>
<keyword evidence="10" id="KW-1185">Reference proteome</keyword>
<evidence type="ECO:0000256" key="1">
    <source>
        <dbReference type="ARBA" id="ARBA00004442"/>
    </source>
</evidence>
<dbReference type="GO" id="GO:1990281">
    <property type="term" value="C:efflux pump complex"/>
    <property type="evidence" value="ECO:0007669"/>
    <property type="project" value="TreeGrafter"/>
</dbReference>
<accession>A0A6J5GF54</accession>
<sequence length="466" mass="49893">MVTRNCSRCRLTRQTARLSKNCAILLGLLTLLSGSVPTYAAGLLQLADDAFANDAKLASAEAAYRAGLEKEPEARGALLPHLSFTESTFRNTVNVPGQPAAGYSTVGSTLSLNQSVFKWDDWQIYQQSTLSVMASGLAFASAKQDATLRVSQAYFDALGAKDTFLLAQEHQRSVAEQLALTRRTFSLGAATVVDLDEGQAAADAAVADLAHAQGDLATRYAALQKIVGHPVDGLDPLNDDAALSLSIPQPVENWVSDAETSGLDVRQQQIALEIARREVSKVNVGFMPSISIVGNVSHGNAAFINGQTNFNTGANRATSGEVGIQISIPLFDGFSTTSRKREALALRDKADHDLEDARRSAALEAQQAFFGVRDGLAQVSALRTAQRSAETALRSNRKGFKVGVRINADVLNAEDKLFSTRRDLSKARYDTLMQFLHLKASVAQLDGTTLAQLVGSSDGQPDQPNK</sequence>
<keyword evidence="3" id="KW-0813">Transport</keyword>
<evidence type="ECO:0000256" key="2">
    <source>
        <dbReference type="ARBA" id="ARBA00007613"/>
    </source>
</evidence>
<dbReference type="GO" id="GO:0015288">
    <property type="term" value="F:porin activity"/>
    <property type="evidence" value="ECO:0007669"/>
    <property type="project" value="TreeGrafter"/>
</dbReference>
<protein>
    <submittedName>
        <fullName evidence="9">Outer membrane protein TolC</fullName>
    </submittedName>
</protein>
<dbReference type="InterPro" id="IPR003423">
    <property type="entry name" value="OMP_efflux"/>
</dbReference>
<dbReference type="InterPro" id="IPR051906">
    <property type="entry name" value="TolC-like"/>
</dbReference>
<name>A0A6J5GF54_9BURK</name>
<evidence type="ECO:0000256" key="6">
    <source>
        <dbReference type="ARBA" id="ARBA00023136"/>
    </source>
</evidence>
<evidence type="ECO:0000256" key="4">
    <source>
        <dbReference type="ARBA" id="ARBA00022452"/>
    </source>
</evidence>
<evidence type="ECO:0000256" key="7">
    <source>
        <dbReference type="ARBA" id="ARBA00023237"/>
    </source>
</evidence>
<gene>
    <name evidence="9" type="primary">tolC_2</name>
    <name evidence="9" type="ORF">LMG27177_04690</name>
</gene>
<comment type="similarity">
    <text evidence="2">Belongs to the outer membrane factor (OMF) (TC 1.B.17) family.</text>
</comment>
<dbReference type="Proteomes" id="UP000494252">
    <property type="component" value="Unassembled WGS sequence"/>
</dbReference>
<organism evidence="9 10">
    <name type="scientific">Paraburkholderia fynbosensis</name>
    <dbReference type="NCBI Taxonomy" id="1200993"/>
    <lineage>
        <taxon>Bacteria</taxon>
        <taxon>Pseudomonadati</taxon>
        <taxon>Pseudomonadota</taxon>
        <taxon>Betaproteobacteria</taxon>
        <taxon>Burkholderiales</taxon>
        <taxon>Burkholderiaceae</taxon>
        <taxon>Paraburkholderia</taxon>
    </lineage>
</organism>
<dbReference type="InterPro" id="IPR010130">
    <property type="entry name" value="T1SS_OMP_TolC"/>
</dbReference>
<comment type="subcellular location">
    <subcellularLocation>
        <location evidence="1">Cell outer membrane</location>
    </subcellularLocation>
</comment>
<dbReference type="Gene3D" id="1.20.1600.10">
    <property type="entry name" value="Outer membrane efflux proteins (OEP)"/>
    <property type="match status" value="1"/>
</dbReference>
<keyword evidence="6" id="KW-0472">Membrane</keyword>
<evidence type="ECO:0000313" key="10">
    <source>
        <dbReference type="Proteomes" id="UP000494252"/>
    </source>
</evidence>
<dbReference type="GO" id="GO:0009279">
    <property type="term" value="C:cell outer membrane"/>
    <property type="evidence" value="ECO:0007669"/>
    <property type="project" value="UniProtKB-SubCell"/>
</dbReference>
<dbReference type="PANTHER" id="PTHR30026">
    <property type="entry name" value="OUTER MEMBRANE PROTEIN TOLC"/>
    <property type="match status" value="1"/>
</dbReference>
<evidence type="ECO:0000256" key="3">
    <source>
        <dbReference type="ARBA" id="ARBA00022448"/>
    </source>
</evidence>
<dbReference type="NCBIfam" id="TIGR01844">
    <property type="entry name" value="type_I_sec_TolC"/>
    <property type="match status" value="1"/>
</dbReference>
<keyword evidence="5" id="KW-0812">Transmembrane</keyword>
<keyword evidence="4" id="KW-1134">Transmembrane beta strand</keyword>
<keyword evidence="7" id="KW-0998">Cell outer membrane</keyword>
<feature type="signal peptide" evidence="8">
    <location>
        <begin position="1"/>
        <end position="40"/>
    </location>
</feature>